<dbReference type="EMBL" id="CP025989">
    <property type="protein sequence ID" value="AWD33136.1"/>
    <property type="molecule type" value="Genomic_DNA"/>
</dbReference>
<proteinExistence type="predicted"/>
<dbReference type="KEGG" id="fso:Fsol_00338"/>
<evidence type="ECO:0000313" key="2">
    <source>
        <dbReference type="Proteomes" id="UP000244519"/>
    </source>
</evidence>
<reference evidence="1 2" key="1">
    <citation type="journal article" date="2018" name="Genome Biol. Evol.">
        <title>The Genome Sequence of "Candidatus Fokinia solitaria": Insights on Reductive Evolution in Rickettsiales.</title>
        <authorList>
            <person name="Floriano A.M."/>
            <person name="Castelli M."/>
            <person name="Krenek S."/>
            <person name="Berendonk T.U."/>
            <person name="Bazzocchi C."/>
            <person name="Petroni G."/>
            <person name="Sassera D."/>
        </authorList>
    </citation>
    <scope>NUCLEOTIDE SEQUENCE [LARGE SCALE GENOMIC DNA]</scope>
    <source>
        <strain evidence="1">Rio ETE_ALG 3VII</strain>
    </source>
</reference>
<sequence>MYQHPHLAAHAAHFMHNHPHAAHDLYKKIEGNSDFAQSMEKHDTPHHILKTAKKYHEAMSAMCEHIKNFVNKCGTNGAQEHCATAPYHHFVNIVQEMLQNAHTNATTIAGLHSESAEHVLKKWKEELEKLQQYYCKFNSKQCHGE</sequence>
<name>A0A2U8BS01_9RICK</name>
<evidence type="ECO:0000313" key="1">
    <source>
        <dbReference type="EMBL" id="AWD33136.1"/>
    </source>
</evidence>
<accession>A0A2U8BS01</accession>
<dbReference type="Proteomes" id="UP000244519">
    <property type="component" value="Chromosome"/>
</dbReference>
<dbReference type="AlphaFoldDB" id="A0A2U8BS01"/>
<protein>
    <submittedName>
        <fullName evidence="1">Uncharacterized protein</fullName>
    </submittedName>
</protein>
<organism evidence="1 2">
    <name type="scientific">Candidatus Fokinia solitaria</name>
    <dbReference type="NCBI Taxonomy" id="1802984"/>
    <lineage>
        <taxon>Bacteria</taxon>
        <taxon>Pseudomonadati</taxon>
        <taxon>Pseudomonadota</taxon>
        <taxon>Alphaproteobacteria</taxon>
        <taxon>Rickettsiales</taxon>
        <taxon>Candidatus Midichloriaceae</taxon>
        <taxon>Candidatus Fokinia</taxon>
    </lineage>
</organism>
<gene>
    <name evidence="1" type="ORF">Fsol_00338</name>
</gene>
<keyword evidence="2" id="KW-1185">Reference proteome</keyword>